<gene>
    <name evidence="1" type="ORF">J2S03_003338</name>
</gene>
<dbReference type="Proteomes" id="UP001232973">
    <property type="component" value="Unassembled WGS sequence"/>
</dbReference>
<evidence type="ECO:0000313" key="1">
    <source>
        <dbReference type="EMBL" id="MDQ0191467.1"/>
    </source>
</evidence>
<sequence length="60" mass="6818">MSVQHESPLSFSRQIPVAKAGDFFLSESRVKETYRDVPLHAFRTNESSSMFRASLLGAHY</sequence>
<name>A0ABT9XME8_9BACL</name>
<evidence type="ECO:0000313" key="2">
    <source>
        <dbReference type="Proteomes" id="UP001232973"/>
    </source>
</evidence>
<keyword evidence="2" id="KW-1185">Reference proteome</keyword>
<protein>
    <submittedName>
        <fullName evidence="1">Uncharacterized protein</fullName>
    </submittedName>
</protein>
<proteinExistence type="predicted"/>
<dbReference type="EMBL" id="JAUSTP010000045">
    <property type="protein sequence ID" value="MDQ0191467.1"/>
    <property type="molecule type" value="Genomic_DNA"/>
</dbReference>
<reference evidence="1 2" key="1">
    <citation type="submission" date="2023-07" db="EMBL/GenBank/DDBJ databases">
        <title>Genomic Encyclopedia of Type Strains, Phase IV (KMG-IV): sequencing the most valuable type-strain genomes for metagenomic binning, comparative biology and taxonomic classification.</title>
        <authorList>
            <person name="Goeker M."/>
        </authorList>
    </citation>
    <scope>NUCLEOTIDE SEQUENCE [LARGE SCALE GENOMIC DNA]</scope>
    <source>
        <strain evidence="1 2">DSM 4006</strain>
    </source>
</reference>
<comment type="caution">
    <text evidence="1">The sequence shown here is derived from an EMBL/GenBank/DDBJ whole genome shotgun (WGS) entry which is preliminary data.</text>
</comment>
<accession>A0ABT9XME8</accession>
<organism evidence="1 2">
    <name type="scientific">Alicyclobacillus cycloheptanicus</name>
    <dbReference type="NCBI Taxonomy" id="1457"/>
    <lineage>
        <taxon>Bacteria</taxon>
        <taxon>Bacillati</taxon>
        <taxon>Bacillota</taxon>
        <taxon>Bacilli</taxon>
        <taxon>Bacillales</taxon>
        <taxon>Alicyclobacillaceae</taxon>
        <taxon>Alicyclobacillus</taxon>
    </lineage>
</organism>